<dbReference type="InterPro" id="IPR011990">
    <property type="entry name" value="TPR-like_helical_dom_sf"/>
</dbReference>
<name>A0AB37WMG8_9PLEO</name>
<evidence type="ECO:0000313" key="2">
    <source>
        <dbReference type="Proteomes" id="UP000292340"/>
    </source>
</evidence>
<evidence type="ECO:0000313" key="1">
    <source>
        <dbReference type="EMBL" id="RYN31603.1"/>
    </source>
</evidence>
<dbReference type="AlphaFoldDB" id="A0AB37WMG8"/>
<organism evidence="1 2">
    <name type="scientific">Alternaria tenuissima</name>
    <dbReference type="NCBI Taxonomy" id="119927"/>
    <lineage>
        <taxon>Eukaryota</taxon>
        <taxon>Fungi</taxon>
        <taxon>Dikarya</taxon>
        <taxon>Ascomycota</taxon>
        <taxon>Pezizomycotina</taxon>
        <taxon>Dothideomycetes</taxon>
        <taxon>Pleosporomycetidae</taxon>
        <taxon>Pleosporales</taxon>
        <taxon>Pleosporineae</taxon>
        <taxon>Pleosporaceae</taxon>
        <taxon>Alternaria</taxon>
        <taxon>Alternaria sect. Alternaria</taxon>
        <taxon>Alternaria alternata complex</taxon>
    </lineage>
</organism>
<protein>
    <submittedName>
        <fullName evidence="1">Uncharacterized protein</fullName>
    </submittedName>
</protein>
<gene>
    <name evidence="1" type="ORF">AA0115_g4010</name>
</gene>
<sequence length="613" mass="70683">MTSGFEQEYQALMLKANDYHKKALWQEKLRVLQDALAICDEARFPDVERRRQSLRFDVAGIWRRLGQYSRAEEVLRPLAVLPDATSSFKASVLGELGVMARHNSRFGNARDLFREQGRLASEDLPSIEADAEICRAVGNEGMSSYNLWQQTKPRDKRLLDDAINQVQERISRARALQQRLLIEAPQSKYTAMAQTWETIGLDRLSLCLIAAGQTDEALRVAEESQRVQAREDPTVAAFSRFFYGNALWHNNKREEALQQWNSPLGVCSSPMALCKEPGADHNEYLKLMSSAGVNFDSYDEQGFSALDHAVLSGSPDAWAAILIVENTLRQQLRRNISEAHPAYSEGEVEKAVDREVSVRRRQAELRRQYRSLLQEHIRPELRKKSVNTFQELRKIYSKIVSQDSEEQRMFSNFHYVKYKDFRRHGKLPISTAGLTKQFNNKSMEPTSEDQDNFIIFLSYRWIGDNTPDDENGTQWRRMMSAADDFLLANPDVRADNLSLWLDYACVDQENALEKERGIDALPLAVTQCNAMISLVDDRYYERAWCAVEFMLMRALFESYGLHQWWEHADGTLRKGDIQRIFDVDNLKLTKESLDRPKIDFLIRQSKLLGRDEA</sequence>
<dbReference type="SUPFAM" id="SSF48452">
    <property type="entry name" value="TPR-like"/>
    <property type="match status" value="1"/>
</dbReference>
<accession>A0AB37WMG8</accession>
<comment type="caution">
    <text evidence="1">The sequence shown here is derived from an EMBL/GenBank/DDBJ whole genome shotgun (WGS) entry which is preliminary data.</text>
</comment>
<reference evidence="1" key="1">
    <citation type="submission" date="2017-10" db="EMBL/GenBank/DDBJ databases">
        <authorList>
            <person name="Armitage A.D."/>
            <person name="Barbara D.J."/>
            <person name="Woodhall J.W."/>
            <person name="Sreenivasaprasad S."/>
            <person name="Lane C.R."/>
            <person name="Clarkson J.P."/>
            <person name="Harrison R.J."/>
        </authorList>
    </citation>
    <scope>NUCLEOTIDE SEQUENCE</scope>
    <source>
        <strain evidence="1">FERA 1164</strain>
    </source>
</reference>
<dbReference type="Proteomes" id="UP000292340">
    <property type="component" value="Unassembled WGS sequence"/>
</dbReference>
<dbReference type="EMBL" id="PDXB01000008">
    <property type="protein sequence ID" value="RYN31603.1"/>
    <property type="molecule type" value="Genomic_DNA"/>
</dbReference>
<reference evidence="1" key="2">
    <citation type="journal article" date="2019" name="bioRxiv">
        <title>Genomics, evolutionary history and diagnostics of the Alternaria alternata species group including apple and Asian pear pathotypes.</title>
        <authorList>
            <person name="Armitage A.D."/>
            <person name="Cockerton H.M."/>
            <person name="Sreenivasaprasad S."/>
            <person name="Woodhall J.W."/>
            <person name="Lane C.R."/>
            <person name="Harrison R.J."/>
            <person name="Clarkson J.P."/>
        </authorList>
    </citation>
    <scope>NUCLEOTIDE SEQUENCE</scope>
    <source>
        <strain evidence="1">FERA 1164</strain>
    </source>
</reference>
<proteinExistence type="predicted"/>
<dbReference type="Gene3D" id="1.25.40.10">
    <property type="entry name" value="Tetratricopeptide repeat domain"/>
    <property type="match status" value="1"/>
</dbReference>